<feature type="region of interest" description="Disordered" evidence="1">
    <location>
        <begin position="245"/>
        <end position="404"/>
    </location>
</feature>
<feature type="compositionally biased region" description="Low complexity" evidence="1">
    <location>
        <begin position="259"/>
        <end position="283"/>
    </location>
</feature>
<name>A0A4Z0A1T4_9AGAM</name>
<reference evidence="2 3" key="1">
    <citation type="submission" date="2019-02" db="EMBL/GenBank/DDBJ databases">
        <title>Genome sequencing of the rare red list fungi Hericium alpestre (H. flagellum).</title>
        <authorList>
            <person name="Buettner E."/>
            <person name="Kellner H."/>
        </authorList>
    </citation>
    <scope>NUCLEOTIDE SEQUENCE [LARGE SCALE GENOMIC DNA]</scope>
    <source>
        <strain evidence="2 3">DSM 108284</strain>
    </source>
</reference>
<organism evidence="2 3">
    <name type="scientific">Hericium alpestre</name>
    <dbReference type="NCBI Taxonomy" id="135208"/>
    <lineage>
        <taxon>Eukaryota</taxon>
        <taxon>Fungi</taxon>
        <taxon>Dikarya</taxon>
        <taxon>Basidiomycota</taxon>
        <taxon>Agaricomycotina</taxon>
        <taxon>Agaricomycetes</taxon>
        <taxon>Russulales</taxon>
        <taxon>Hericiaceae</taxon>
        <taxon>Hericium</taxon>
    </lineage>
</organism>
<dbReference type="AlphaFoldDB" id="A0A4Z0A1T4"/>
<accession>A0A4Z0A1T4</accession>
<evidence type="ECO:0000256" key="1">
    <source>
        <dbReference type="SAM" id="MobiDB-lite"/>
    </source>
</evidence>
<protein>
    <submittedName>
        <fullName evidence="2">Uncharacterized protein</fullName>
    </submittedName>
</protein>
<dbReference type="STRING" id="135208.A0A4Z0A1T4"/>
<comment type="caution">
    <text evidence="2">The sequence shown here is derived from an EMBL/GenBank/DDBJ whole genome shotgun (WGS) entry which is preliminary data.</text>
</comment>
<feature type="compositionally biased region" description="Low complexity" evidence="1">
    <location>
        <begin position="366"/>
        <end position="389"/>
    </location>
</feature>
<evidence type="ECO:0000313" key="3">
    <source>
        <dbReference type="Proteomes" id="UP000298061"/>
    </source>
</evidence>
<feature type="non-terminal residue" evidence="2">
    <location>
        <position position="404"/>
    </location>
</feature>
<dbReference type="Proteomes" id="UP000298061">
    <property type="component" value="Unassembled WGS sequence"/>
</dbReference>
<dbReference type="EMBL" id="SFCI01000364">
    <property type="protein sequence ID" value="TFY80267.1"/>
    <property type="molecule type" value="Genomic_DNA"/>
</dbReference>
<dbReference type="OrthoDB" id="4092340at2759"/>
<gene>
    <name evidence="2" type="ORF">EWM64_g3739</name>
</gene>
<keyword evidence="3" id="KW-1185">Reference proteome</keyword>
<evidence type="ECO:0000313" key="2">
    <source>
        <dbReference type="EMBL" id="TFY80267.1"/>
    </source>
</evidence>
<sequence length="404" mass="42148">MATAQAPNPRASLLAGLRTGGVRSASGPMGNAPHTAAPGGSFNVPRFASSNFNNSPYPAEDEEDGLSDMMSQNLYINGVPMHQAPLTAAVDGGNNRFSQQQVPQHQANYQRGMMGGVQHNNSLQAQAQQQAIQIQMMQLEMLKLQALQAQQYQAELIAQAQRQQQNQRSYKPPASAAPTTASFDLRSATLNAQMRRASQADALRAQLGVGGDDQVPMTAALGGKFGSRALFPGVAEDNYLTPPATPSHTTVISGGTPLGSPVSSNFNGNVSGNTNGNGNVGPSKSDSAVSWRRGGNNNSVLSGNRGASLGTPNVRITPPPPESKSPSPPSTSPIRTRPQPLRFTTELSQSLPTVAIDDTDADDNSSDGASSKSGGSRSSPTTPHSPTSSNEAPLSAREEATKKL</sequence>
<feature type="region of interest" description="Disordered" evidence="1">
    <location>
        <begin position="1"/>
        <end position="43"/>
    </location>
</feature>
<feature type="compositionally biased region" description="Pro residues" evidence="1">
    <location>
        <begin position="317"/>
        <end position="331"/>
    </location>
</feature>
<proteinExistence type="predicted"/>